<dbReference type="InterPro" id="IPR036427">
    <property type="entry name" value="Bromodomain-like_sf"/>
</dbReference>
<dbReference type="Gene3D" id="1.20.920.10">
    <property type="entry name" value="Bromodomain-like"/>
    <property type="match status" value="2"/>
</dbReference>
<protein>
    <recommendedName>
        <fullName evidence="10">Bromo domain-containing protein</fullName>
    </recommendedName>
</protein>
<evidence type="ECO:0000313" key="11">
    <source>
        <dbReference type="EMBL" id="KAK5632664.1"/>
    </source>
</evidence>
<sequence length="762" mass="84973">MWLSRTYSPSPATLLLSDPLPNRPRQAFALPAPRSLNSKLQHPAMESKRKASGANGLETTADTDRAAKRRKLIEEYGDLANGETSESTTAYGLSILESIRATTDKSGRAVSPYFETLPSRSENPQYYKKIRLPLSLEIIERKLKDKQYPTLSSLESDFKRLVSNAKETNERSSTIFGDAERVRKAVSNLMVKHNPAYKAGNYQAVPTPLPPTPEPEDDGEVDGETTAQAAGGDVEPSLKADADDAEAEEEEGEAEKEGNENEEVDDDGDEGQDDEDEEEGEDDEDSQPRRRRGSSWRKADPRPSRDSATPGRKAIPRTGKADHYYENIPFSQLNFQQAQEKLIEELIRKKEDPDDYPYFEPFIYLPPRSLRDYYEVIAEPLSLKALQKQVRGQHGRLEATWVSDFKNWAAFEDQASLIWKNAYHYNEDGSEIFTMAQELEETFHELLKEAKENVPEPPQPKIKLKVPQALETPGHPKKITIHVGGKNSATGSPAPPTGRSGDSEAIRNETPVNRNPFGGASSTGTSVNMSQLDKARSMSASVGPPSPSVMGVTKTEDNVQATPIPRPQVATTTFQHFVPVVTNVPVPTPNGLTAQYQQPPPPPPPPKRSATDILEAQKYRPHPISEEEALMPRLVITAHPSAQVENKLVATLHASMTEYQQDIVINMPVSHFRLQFKPLVAPFLEAEQREWKLNVMHDTARLFPSSVSFDKRGEPVFDVTLRYGINRLEVTLIAALPKGEKAPNGLNMEMERFVLHMNLLRH</sequence>
<accession>A0AAN7US06</accession>
<evidence type="ECO:0000256" key="3">
    <source>
        <dbReference type="ARBA" id="ARBA00022853"/>
    </source>
</evidence>
<keyword evidence="7" id="KW-0539">Nucleus</keyword>
<feature type="region of interest" description="Disordered" evidence="9">
    <location>
        <begin position="200"/>
        <end position="319"/>
    </location>
</feature>
<evidence type="ECO:0000256" key="8">
    <source>
        <dbReference type="PROSITE-ProRule" id="PRU00035"/>
    </source>
</evidence>
<keyword evidence="2" id="KW-0677">Repeat</keyword>
<dbReference type="PANTHER" id="PTHR16062">
    <property type="entry name" value="SWI/SNF-RELATED"/>
    <property type="match status" value="1"/>
</dbReference>
<keyword evidence="5 8" id="KW-0103">Bromodomain</keyword>
<dbReference type="Proteomes" id="UP001305414">
    <property type="component" value="Unassembled WGS sequence"/>
</dbReference>
<evidence type="ECO:0000313" key="12">
    <source>
        <dbReference type="Proteomes" id="UP001305414"/>
    </source>
</evidence>
<dbReference type="InterPro" id="IPR054551">
    <property type="entry name" value="RSC4_Ig-like"/>
</dbReference>
<feature type="compositionally biased region" description="Polar residues" evidence="9">
    <location>
        <begin position="1"/>
        <end position="11"/>
    </location>
</feature>
<evidence type="ECO:0000259" key="10">
    <source>
        <dbReference type="PROSITE" id="PS50014"/>
    </source>
</evidence>
<dbReference type="GO" id="GO:0006368">
    <property type="term" value="P:transcription elongation by RNA polymerase II"/>
    <property type="evidence" value="ECO:0007669"/>
    <property type="project" value="TreeGrafter"/>
</dbReference>
<feature type="domain" description="Bromo" evidence="10">
    <location>
        <begin position="106"/>
        <end position="176"/>
    </location>
</feature>
<dbReference type="SUPFAM" id="SSF47370">
    <property type="entry name" value="Bromodomain"/>
    <property type="match status" value="2"/>
</dbReference>
<keyword evidence="3" id="KW-0156">Chromatin regulator</keyword>
<dbReference type="FunFam" id="1.20.920.10:FF:000083">
    <property type="entry name" value="WGS project CABT00000000 data, contig 2.8"/>
    <property type="match status" value="1"/>
</dbReference>
<reference evidence="11 12" key="1">
    <citation type="submission" date="2023-10" db="EMBL/GenBank/DDBJ databases">
        <title>Draft genome sequence of Xylaria bambusicola isolate GMP-LS, the root and basal stem rot pathogen of sugarcane in Indonesia.</title>
        <authorList>
            <person name="Selvaraj P."/>
            <person name="Muralishankar V."/>
            <person name="Muruganantham S."/>
            <person name="Sp S."/>
            <person name="Haryani S."/>
            <person name="Lau K.J.X."/>
            <person name="Naqvi N.I."/>
        </authorList>
    </citation>
    <scope>NUCLEOTIDE SEQUENCE [LARGE SCALE GENOMIC DNA]</scope>
    <source>
        <strain evidence="11">GMP-LS</strain>
    </source>
</reference>
<name>A0AAN7US06_9PEZI</name>
<gene>
    <name evidence="11" type="ORF">RRF57_008378</name>
</gene>
<evidence type="ECO:0000256" key="6">
    <source>
        <dbReference type="ARBA" id="ARBA00023163"/>
    </source>
</evidence>
<evidence type="ECO:0000256" key="7">
    <source>
        <dbReference type="ARBA" id="ARBA00023242"/>
    </source>
</evidence>
<dbReference type="PRINTS" id="PR00503">
    <property type="entry name" value="BROMODOMAIN"/>
</dbReference>
<feature type="compositionally biased region" description="Pro residues" evidence="9">
    <location>
        <begin position="598"/>
        <end position="607"/>
    </location>
</feature>
<dbReference type="GO" id="GO:0006338">
    <property type="term" value="P:chromatin remodeling"/>
    <property type="evidence" value="ECO:0007669"/>
    <property type="project" value="InterPro"/>
</dbReference>
<dbReference type="GO" id="GO:0016586">
    <property type="term" value="C:RSC-type complex"/>
    <property type="evidence" value="ECO:0007669"/>
    <property type="project" value="InterPro"/>
</dbReference>
<dbReference type="PANTHER" id="PTHR16062:SF19">
    <property type="entry name" value="PROTEIN POLYBROMO-1"/>
    <property type="match status" value="1"/>
</dbReference>
<evidence type="ECO:0000256" key="4">
    <source>
        <dbReference type="ARBA" id="ARBA00023015"/>
    </source>
</evidence>
<proteinExistence type="predicted"/>
<feature type="domain" description="Bromo" evidence="10">
    <location>
        <begin position="350"/>
        <end position="433"/>
    </location>
</feature>
<dbReference type="GO" id="GO:0003682">
    <property type="term" value="F:chromatin binding"/>
    <property type="evidence" value="ECO:0007669"/>
    <property type="project" value="TreeGrafter"/>
</dbReference>
<keyword evidence="6" id="KW-0804">Transcription</keyword>
<feature type="region of interest" description="Disordered" evidence="9">
    <location>
        <begin position="473"/>
        <end position="527"/>
    </location>
</feature>
<evidence type="ECO:0000256" key="1">
    <source>
        <dbReference type="ARBA" id="ARBA00004123"/>
    </source>
</evidence>
<evidence type="ECO:0000256" key="5">
    <source>
        <dbReference type="ARBA" id="ARBA00023117"/>
    </source>
</evidence>
<evidence type="ECO:0000256" key="9">
    <source>
        <dbReference type="SAM" id="MobiDB-lite"/>
    </source>
</evidence>
<evidence type="ECO:0000256" key="2">
    <source>
        <dbReference type="ARBA" id="ARBA00022737"/>
    </source>
</evidence>
<comment type="caution">
    <text evidence="11">The sequence shown here is derived from an EMBL/GenBank/DDBJ whole genome shotgun (WGS) entry which is preliminary data.</text>
</comment>
<feature type="compositionally biased region" description="Acidic residues" evidence="9">
    <location>
        <begin position="214"/>
        <end position="223"/>
    </location>
</feature>
<dbReference type="CDD" id="cd04369">
    <property type="entry name" value="Bromodomain"/>
    <property type="match status" value="2"/>
</dbReference>
<dbReference type="Pfam" id="PF22994">
    <property type="entry name" value="RSC4_Ig_like"/>
    <property type="match status" value="1"/>
</dbReference>
<dbReference type="InterPro" id="IPR037382">
    <property type="entry name" value="Rsc/polybromo"/>
</dbReference>
<organism evidence="11 12">
    <name type="scientific">Xylaria bambusicola</name>
    <dbReference type="NCBI Taxonomy" id="326684"/>
    <lineage>
        <taxon>Eukaryota</taxon>
        <taxon>Fungi</taxon>
        <taxon>Dikarya</taxon>
        <taxon>Ascomycota</taxon>
        <taxon>Pezizomycotina</taxon>
        <taxon>Sordariomycetes</taxon>
        <taxon>Xylariomycetidae</taxon>
        <taxon>Xylariales</taxon>
        <taxon>Xylariaceae</taxon>
        <taxon>Xylaria</taxon>
    </lineage>
</organism>
<keyword evidence="4" id="KW-0805">Transcription regulation</keyword>
<feature type="region of interest" description="Disordered" evidence="9">
    <location>
        <begin position="1"/>
        <end position="69"/>
    </location>
</feature>
<keyword evidence="12" id="KW-1185">Reference proteome</keyword>
<dbReference type="AlphaFoldDB" id="A0AAN7US06"/>
<dbReference type="EMBL" id="JAWHQM010000026">
    <property type="protein sequence ID" value="KAK5632664.1"/>
    <property type="molecule type" value="Genomic_DNA"/>
</dbReference>
<dbReference type="InterPro" id="IPR001487">
    <property type="entry name" value="Bromodomain"/>
</dbReference>
<dbReference type="PROSITE" id="PS50014">
    <property type="entry name" value="BROMODOMAIN_2"/>
    <property type="match status" value="2"/>
</dbReference>
<feature type="compositionally biased region" description="Acidic residues" evidence="9">
    <location>
        <begin position="243"/>
        <end position="285"/>
    </location>
</feature>
<feature type="region of interest" description="Disordered" evidence="9">
    <location>
        <begin position="589"/>
        <end position="609"/>
    </location>
</feature>
<dbReference type="SMART" id="SM00297">
    <property type="entry name" value="BROMO"/>
    <property type="match status" value="2"/>
</dbReference>
<comment type="subcellular location">
    <subcellularLocation>
        <location evidence="1">Nucleus</location>
    </subcellularLocation>
</comment>
<dbReference type="Pfam" id="PF00439">
    <property type="entry name" value="Bromodomain"/>
    <property type="match status" value="2"/>
</dbReference>